<accession>A0AAD5VXS2</accession>
<evidence type="ECO:0000313" key="3">
    <source>
        <dbReference type="Proteomes" id="UP001213000"/>
    </source>
</evidence>
<dbReference type="Proteomes" id="UP001213000">
    <property type="component" value="Unassembled WGS sequence"/>
</dbReference>
<reference evidence="2" key="1">
    <citation type="submission" date="2022-07" db="EMBL/GenBank/DDBJ databases">
        <title>Genome Sequence of Leucocoprinus birnbaumii.</title>
        <authorList>
            <person name="Buettner E."/>
        </authorList>
    </citation>
    <scope>NUCLEOTIDE SEQUENCE</scope>
    <source>
        <strain evidence="2">VT141</strain>
    </source>
</reference>
<organism evidence="2 3">
    <name type="scientific">Leucocoprinus birnbaumii</name>
    <dbReference type="NCBI Taxonomy" id="56174"/>
    <lineage>
        <taxon>Eukaryota</taxon>
        <taxon>Fungi</taxon>
        <taxon>Dikarya</taxon>
        <taxon>Basidiomycota</taxon>
        <taxon>Agaricomycotina</taxon>
        <taxon>Agaricomycetes</taxon>
        <taxon>Agaricomycetidae</taxon>
        <taxon>Agaricales</taxon>
        <taxon>Agaricineae</taxon>
        <taxon>Agaricaceae</taxon>
        <taxon>Leucocoprinus</taxon>
    </lineage>
</organism>
<dbReference type="EMBL" id="JANIEX010000120">
    <property type="protein sequence ID" value="KAJ3572981.1"/>
    <property type="molecule type" value="Genomic_DNA"/>
</dbReference>
<protein>
    <submittedName>
        <fullName evidence="2">Uncharacterized protein</fullName>
    </submittedName>
</protein>
<sequence>MQTQQERLNTAHPEYQNASSLCDAVKTIVSTSKVYHFAGCYSIVKCEGINHTSRAKLVVRELRKIAKLPFKYDIPLKSSMNDVRARLKYSCSCKSYVPKTLSSLTSSSGRKSFSKPGAVPGNENVNTSDTNCGGIVIVTVRDDNSHPLGISGQQIIVEIIH</sequence>
<gene>
    <name evidence="2" type="ORF">NP233_g2729</name>
</gene>
<comment type="caution">
    <text evidence="2">The sequence shown here is derived from an EMBL/GenBank/DDBJ whole genome shotgun (WGS) entry which is preliminary data.</text>
</comment>
<evidence type="ECO:0000313" key="2">
    <source>
        <dbReference type="EMBL" id="KAJ3572981.1"/>
    </source>
</evidence>
<dbReference type="AlphaFoldDB" id="A0AAD5VXS2"/>
<evidence type="ECO:0000256" key="1">
    <source>
        <dbReference type="SAM" id="MobiDB-lite"/>
    </source>
</evidence>
<name>A0AAD5VXS2_9AGAR</name>
<feature type="region of interest" description="Disordered" evidence="1">
    <location>
        <begin position="104"/>
        <end position="126"/>
    </location>
</feature>
<keyword evidence="3" id="KW-1185">Reference proteome</keyword>
<proteinExistence type="predicted"/>